<dbReference type="InterPro" id="IPR027417">
    <property type="entry name" value="P-loop_NTPase"/>
</dbReference>
<evidence type="ECO:0000313" key="2">
    <source>
        <dbReference type="EMBL" id="QPS10921.1"/>
    </source>
</evidence>
<evidence type="ECO:0000313" key="3">
    <source>
        <dbReference type="Proteomes" id="UP000594778"/>
    </source>
</evidence>
<dbReference type="Gene3D" id="3.40.50.300">
    <property type="entry name" value="P-loop containing nucleotide triphosphate hydrolases"/>
    <property type="match status" value="1"/>
</dbReference>
<feature type="region of interest" description="Disordered" evidence="1">
    <location>
        <begin position="22"/>
        <end position="58"/>
    </location>
</feature>
<name>A0A7T2S8M2_DELAC</name>
<organism evidence="2 3">
    <name type="scientific">Delftia acidovorans</name>
    <name type="common">Pseudomonas acidovorans</name>
    <name type="synonym">Comamonas acidovorans</name>
    <dbReference type="NCBI Taxonomy" id="80866"/>
    <lineage>
        <taxon>Bacteria</taxon>
        <taxon>Pseudomonadati</taxon>
        <taxon>Pseudomonadota</taxon>
        <taxon>Betaproteobacteria</taxon>
        <taxon>Burkholderiales</taxon>
        <taxon>Comamonadaceae</taxon>
        <taxon>Delftia</taxon>
    </lineage>
</organism>
<dbReference type="RefSeq" id="WP_197957210.1">
    <property type="nucleotide sequence ID" value="NZ_CP065668.1"/>
</dbReference>
<sequence length="450" mass="47640">MNRRNDAAHAVVDPSVAAALAYRPPARTVQPPQEPTFPPLDSGPEDVGTQPGTRPGTHGNTVVLTCGTDLNPEPVRWLWQHWLALGKLHILAGAPGQGKTTLALTMAATVTIGGQWPDKTRCDAGNVLIWSGEDDPADTLLPRLLAAGAERARCFFIEGARTPEGEVQPFDPARDLQGLLQAIQHIGGVRLLVIDPVVSAVTGDSHKNTEVRRALQPLVNLATACDCAVLGITHFAKGGQGVDPAQRVVGSVAFTAVARVVLVAAKVKSLEDGQDARILARSKSNIGPDDGGFTYHLEQCEPLPGIQASRIGWGVAVQGSARELLTDPEEESEEISAEKSDLPMLLWAELRGGTTPSKAVETSLASMGYSKKQIRTAREKMGVKPQKSGMGAGWYWSLPADFQPKPEWLVAVGEREDAQGAQLSKQGILGTFGASSAEIACPAAGPREAL</sequence>
<dbReference type="AlphaFoldDB" id="A0A7T2S8M2"/>
<evidence type="ECO:0000256" key="1">
    <source>
        <dbReference type="SAM" id="MobiDB-lite"/>
    </source>
</evidence>
<dbReference type="Proteomes" id="UP000594778">
    <property type="component" value="Chromosome"/>
</dbReference>
<accession>A0A7T2S8M2</accession>
<dbReference type="Pfam" id="PF13481">
    <property type="entry name" value="AAA_25"/>
    <property type="match status" value="1"/>
</dbReference>
<proteinExistence type="predicted"/>
<dbReference type="EMBL" id="CP065668">
    <property type="protein sequence ID" value="QPS10921.1"/>
    <property type="molecule type" value="Genomic_DNA"/>
</dbReference>
<protein>
    <submittedName>
        <fullName evidence="2">AAA family ATPase</fullName>
    </submittedName>
</protein>
<dbReference type="SUPFAM" id="SSF52540">
    <property type="entry name" value="P-loop containing nucleoside triphosphate hydrolases"/>
    <property type="match status" value="1"/>
</dbReference>
<reference evidence="2 3" key="1">
    <citation type="submission" date="2020-12" db="EMBL/GenBank/DDBJ databases">
        <title>FDA dAtabase for Regulatory Grade micrObial Sequences (FDA-ARGOS): Supporting development and validation of Infectious Disease Dx tests.</title>
        <authorList>
            <person name="Sproer C."/>
            <person name="Gronow S."/>
            <person name="Severitt S."/>
            <person name="Schroder I."/>
            <person name="Tallon L."/>
            <person name="Sadzewicz L."/>
            <person name="Zhao X."/>
            <person name="Boylan J."/>
            <person name="Ott S."/>
            <person name="Bowen H."/>
            <person name="Vavikolanu K."/>
            <person name="Mehta A."/>
            <person name="Aluvathingal J."/>
            <person name="Nadendla S."/>
            <person name="Lowell S."/>
            <person name="Myers T."/>
            <person name="Yan Y."/>
            <person name="Sichtig H."/>
        </authorList>
    </citation>
    <scope>NUCLEOTIDE SEQUENCE [LARGE SCALE GENOMIC DNA]</scope>
    <source>
        <strain evidence="2 3">FDAARGOS_909</strain>
    </source>
</reference>
<gene>
    <name evidence="2" type="ORF">I6G66_13410</name>
</gene>